<dbReference type="GO" id="GO:0051315">
    <property type="term" value="P:attachment of mitotic spindle microtubules to kinetochore"/>
    <property type="evidence" value="ECO:0007669"/>
    <property type="project" value="TreeGrafter"/>
</dbReference>
<evidence type="ECO:0000259" key="3">
    <source>
        <dbReference type="Pfam" id="PF12539"/>
    </source>
</evidence>
<dbReference type="Pfam" id="PF12539">
    <property type="entry name" value="Csm1"/>
    <property type="match status" value="1"/>
</dbReference>
<name>A0A4U0XU25_9PEZI</name>
<keyword evidence="1" id="KW-0175">Coiled coil</keyword>
<feature type="region of interest" description="Disordered" evidence="2">
    <location>
        <begin position="126"/>
        <end position="293"/>
    </location>
</feature>
<evidence type="ECO:0000313" key="5">
    <source>
        <dbReference type="Proteomes" id="UP000308768"/>
    </source>
</evidence>
<dbReference type="Gene3D" id="3.90.1150.80">
    <property type="match status" value="1"/>
</dbReference>
<dbReference type="GO" id="GO:0005730">
    <property type="term" value="C:nucleolus"/>
    <property type="evidence" value="ECO:0007669"/>
    <property type="project" value="TreeGrafter"/>
</dbReference>
<gene>
    <name evidence="4" type="ORF">B0A49_02446</name>
</gene>
<feature type="compositionally biased region" description="Polar residues" evidence="2">
    <location>
        <begin position="1"/>
        <end position="12"/>
    </location>
</feature>
<dbReference type="AlphaFoldDB" id="A0A4U0XU25"/>
<feature type="compositionally biased region" description="Basic residues" evidence="2">
    <location>
        <begin position="55"/>
        <end position="72"/>
    </location>
</feature>
<dbReference type="CDD" id="cd23787">
    <property type="entry name" value="RWD_CSM1"/>
    <property type="match status" value="1"/>
</dbReference>
<dbReference type="InterPro" id="IPR038608">
    <property type="entry name" value="Csm1/Pcs1_C_sf"/>
</dbReference>
<accession>A0A4U0XU25</accession>
<dbReference type="GO" id="GO:1990644">
    <property type="term" value="F:microtubule site clamp"/>
    <property type="evidence" value="ECO:0007669"/>
    <property type="project" value="TreeGrafter"/>
</dbReference>
<protein>
    <recommendedName>
        <fullName evidence="3">Monopolin complex subunit Csm1/Pcs1 C-terminal domain-containing protein</fullName>
    </recommendedName>
</protein>
<feature type="domain" description="Monopolin complex subunit Csm1/Pcs1 C-terminal" evidence="3">
    <location>
        <begin position="447"/>
        <end position="543"/>
    </location>
</feature>
<evidence type="ECO:0000256" key="1">
    <source>
        <dbReference type="SAM" id="Coils"/>
    </source>
</evidence>
<dbReference type="InterPro" id="IPR020981">
    <property type="entry name" value="Csm1/Pcs1_C"/>
</dbReference>
<dbReference type="Proteomes" id="UP000308768">
    <property type="component" value="Unassembled WGS sequence"/>
</dbReference>
<dbReference type="PANTHER" id="PTHR28006:SF1">
    <property type="entry name" value="MONOPOLIN COMPLEX SUBUNIT CSM1"/>
    <property type="match status" value="1"/>
</dbReference>
<dbReference type="GO" id="GO:0033551">
    <property type="term" value="C:monopolin complex"/>
    <property type="evidence" value="ECO:0007669"/>
    <property type="project" value="InterPro"/>
</dbReference>
<dbReference type="InterPro" id="IPR040349">
    <property type="entry name" value="Csm1/Pcs1"/>
</dbReference>
<evidence type="ECO:0000313" key="4">
    <source>
        <dbReference type="EMBL" id="TKA80101.1"/>
    </source>
</evidence>
<dbReference type="GO" id="GO:0034506">
    <property type="term" value="C:chromosome, centromeric core domain"/>
    <property type="evidence" value="ECO:0007669"/>
    <property type="project" value="TreeGrafter"/>
</dbReference>
<dbReference type="GO" id="GO:0045144">
    <property type="term" value="P:meiotic sister chromatid segregation"/>
    <property type="evidence" value="ECO:0007669"/>
    <property type="project" value="TreeGrafter"/>
</dbReference>
<dbReference type="GO" id="GO:0072686">
    <property type="term" value="C:mitotic spindle"/>
    <property type="evidence" value="ECO:0007669"/>
    <property type="project" value="TreeGrafter"/>
</dbReference>
<proteinExistence type="predicted"/>
<comment type="caution">
    <text evidence="4">The sequence shown here is derived from an EMBL/GenBank/DDBJ whole genome shotgun (WGS) entry which is preliminary data.</text>
</comment>
<feature type="coiled-coil region" evidence="1">
    <location>
        <begin position="367"/>
        <end position="401"/>
    </location>
</feature>
<dbReference type="FunFam" id="3.90.1150.80:FF:000001">
    <property type="entry name" value="Chromosome segregation protein (Pcs1)"/>
    <property type="match status" value="1"/>
</dbReference>
<reference evidence="4 5" key="1">
    <citation type="submission" date="2017-03" db="EMBL/GenBank/DDBJ databases">
        <title>Genomes of endolithic fungi from Antarctica.</title>
        <authorList>
            <person name="Coleine C."/>
            <person name="Masonjones S."/>
            <person name="Stajich J.E."/>
        </authorList>
    </citation>
    <scope>NUCLEOTIDE SEQUENCE [LARGE SCALE GENOMIC DNA]</scope>
    <source>
        <strain evidence="4 5">CCFEE 5187</strain>
    </source>
</reference>
<feature type="compositionally biased region" description="Basic and acidic residues" evidence="2">
    <location>
        <begin position="278"/>
        <end position="293"/>
    </location>
</feature>
<organism evidence="4 5">
    <name type="scientific">Cryomyces minteri</name>
    <dbReference type="NCBI Taxonomy" id="331657"/>
    <lineage>
        <taxon>Eukaryota</taxon>
        <taxon>Fungi</taxon>
        <taxon>Dikarya</taxon>
        <taxon>Ascomycota</taxon>
        <taxon>Pezizomycotina</taxon>
        <taxon>Dothideomycetes</taxon>
        <taxon>Dothideomycetes incertae sedis</taxon>
        <taxon>Cryomyces</taxon>
    </lineage>
</organism>
<feature type="region of interest" description="Disordered" evidence="2">
    <location>
        <begin position="1"/>
        <end position="20"/>
    </location>
</feature>
<dbReference type="PANTHER" id="PTHR28006">
    <property type="entry name" value="MONOPOLIN COMPLEX SUBUNIT CSM1"/>
    <property type="match status" value="1"/>
</dbReference>
<keyword evidence="5" id="KW-1185">Reference proteome</keyword>
<sequence>MAPRTATISQFAGATDSEDEIATSDVDKVLTLDSARENIAPGRRKAGQPKGNATKVRKSMAKVTKVAKKAPSRRTSAGSVSATTKAKPKSAAEKRQALKDRTNTGMVSDAEEVEDFNVTESIENIKRSASVMEDATSAPIKVPAKRGRPPKAKADDPSLLDASSGRPNARGAKRDGRTDDASDVVRTTRLAPKASSVTKKPTVTKRAPSIEASRTIPETQPKPMDIEPPVLPPFDNELDEDMEEPTPRPIVRAVSCPRSVSKQRQPGAVNRRAGSASDTERRGNDPELRRKLGEMTRKFTNLELKYRDLQEVGGRTAEKNFEELKRASDERATDADGLIASLKRELSDLKKSHSTQSTDSKFLQTKLAAITTQNAELTSENKTLQASLLESQNEAKSLSAKLAANHTAAASVQSVDSKVPGSAVKNAAARTIMVGSAEAAKEAQIRQLKEDLYSDLTGLIINSVKRKEGEDEYSCIQTGRNGTLHFHLTIANSASATHPKTPSGLSYEDAEFAYEPLLDESRDRDLLDILPDYLAEEICFPRNHAAKFYARVAECMMKRF</sequence>
<dbReference type="OrthoDB" id="2431049at2759"/>
<dbReference type="EMBL" id="NAJN01000070">
    <property type="protein sequence ID" value="TKA80101.1"/>
    <property type="molecule type" value="Genomic_DNA"/>
</dbReference>
<feature type="region of interest" description="Disordered" evidence="2">
    <location>
        <begin position="37"/>
        <end position="114"/>
    </location>
</feature>
<dbReference type="STRING" id="331657.A0A4U0XU25"/>
<evidence type="ECO:0000256" key="2">
    <source>
        <dbReference type="SAM" id="MobiDB-lite"/>
    </source>
</evidence>
<feature type="compositionally biased region" description="Basic and acidic residues" evidence="2">
    <location>
        <begin position="90"/>
        <end position="102"/>
    </location>
</feature>